<name>A0A9D1HMG2_9FIRM</name>
<accession>A0A9D1HMG2</accession>
<dbReference type="PANTHER" id="PTHR48098:SF6">
    <property type="entry name" value="FERRI-BACILLIBACTIN ESTERASE BESA"/>
    <property type="match status" value="1"/>
</dbReference>
<keyword evidence="1" id="KW-0378">Hydrolase</keyword>
<organism evidence="1 2">
    <name type="scientific">Candidatus Fimiplasma intestinipullorum</name>
    <dbReference type="NCBI Taxonomy" id="2840825"/>
    <lineage>
        <taxon>Bacteria</taxon>
        <taxon>Bacillati</taxon>
        <taxon>Bacillota</taxon>
        <taxon>Clostridia</taxon>
        <taxon>Eubacteriales</taxon>
        <taxon>Candidatus Fimiplasma</taxon>
    </lineage>
</organism>
<dbReference type="PANTHER" id="PTHR48098">
    <property type="entry name" value="ENTEROCHELIN ESTERASE-RELATED"/>
    <property type="match status" value="1"/>
</dbReference>
<dbReference type="InterPro" id="IPR050583">
    <property type="entry name" value="Mycobacterial_A85_antigen"/>
</dbReference>
<dbReference type="Proteomes" id="UP000824175">
    <property type="component" value="Unassembled WGS sequence"/>
</dbReference>
<dbReference type="GO" id="GO:0016787">
    <property type="term" value="F:hydrolase activity"/>
    <property type="evidence" value="ECO:0007669"/>
    <property type="project" value="UniProtKB-KW"/>
</dbReference>
<evidence type="ECO:0000313" key="1">
    <source>
        <dbReference type="EMBL" id="HIU13131.1"/>
    </source>
</evidence>
<proteinExistence type="predicted"/>
<reference evidence="1" key="2">
    <citation type="journal article" date="2021" name="PeerJ">
        <title>Extensive microbial diversity within the chicken gut microbiome revealed by metagenomics and culture.</title>
        <authorList>
            <person name="Gilroy R."/>
            <person name="Ravi A."/>
            <person name="Getino M."/>
            <person name="Pursley I."/>
            <person name="Horton D.L."/>
            <person name="Alikhan N.F."/>
            <person name="Baker D."/>
            <person name="Gharbi K."/>
            <person name="Hall N."/>
            <person name="Watson M."/>
            <person name="Adriaenssens E.M."/>
            <person name="Foster-Nyarko E."/>
            <person name="Jarju S."/>
            <person name="Secka A."/>
            <person name="Antonio M."/>
            <person name="Oren A."/>
            <person name="Chaudhuri R.R."/>
            <person name="La Ragione R."/>
            <person name="Hildebrand F."/>
            <person name="Pallen M.J."/>
        </authorList>
    </citation>
    <scope>NUCLEOTIDE SEQUENCE</scope>
    <source>
        <strain evidence="1">CHK195-11698</strain>
    </source>
</reference>
<dbReference type="Gene3D" id="3.40.50.1820">
    <property type="entry name" value="alpha/beta hydrolase"/>
    <property type="match status" value="1"/>
</dbReference>
<evidence type="ECO:0000313" key="2">
    <source>
        <dbReference type="Proteomes" id="UP000824175"/>
    </source>
</evidence>
<comment type="caution">
    <text evidence="1">The sequence shown here is derived from an EMBL/GenBank/DDBJ whole genome shotgun (WGS) entry which is preliminary data.</text>
</comment>
<sequence length="253" mass="29630">MVEKFDVWMTPFTCERKVHLYLPENYYQSNERYPVVYMYDGHNLFHDEDATYGKSWGLETFMDHYDKKVIIVGIECNHTGNERLNEYCPYDVDWAFRGPIQGRGKLLMDWMVQEFKPMIDSRYRTIPFRECTAIGGSSMGGLMALYTVIAYNQYFSKAACISPANSICQKELQEEFFQASISADTRVYFSFGTKEARNVSSRLQQLRWFEDAFSSKGGVCMINVVEGGEHNEASWEKENPIYFDFLWKNKKRS</sequence>
<protein>
    <submittedName>
        <fullName evidence="1">Alpha/beta hydrolase</fullName>
    </submittedName>
</protein>
<dbReference type="Pfam" id="PF00756">
    <property type="entry name" value="Esterase"/>
    <property type="match status" value="1"/>
</dbReference>
<dbReference type="InterPro" id="IPR000801">
    <property type="entry name" value="Esterase-like"/>
</dbReference>
<dbReference type="AlphaFoldDB" id="A0A9D1HMG2"/>
<dbReference type="InterPro" id="IPR029058">
    <property type="entry name" value="AB_hydrolase_fold"/>
</dbReference>
<reference evidence="1" key="1">
    <citation type="submission" date="2020-10" db="EMBL/GenBank/DDBJ databases">
        <authorList>
            <person name="Gilroy R."/>
        </authorList>
    </citation>
    <scope>NUCLEOTIDE SEQUENCE</scope>
    <source>
        <strain evidence="1">CHK195-11698</strain>
    </source>
</reference>
<dbReference type="EMBL" id="DVMJ01000026">
    <property type="protein sequence ID" value="HIU13131.1"/>
    <property type="molecule type" value="Genomic_DNA"/>
</dbReference>
<dbReference type="SUPFAM" id="SSF53474">
    <property type="entry name" value="alpha/beta-Hydrolases"/>
    <property type="match status" value="1"/>
</dbReference>
<gene>
    <name evidence="1" type="ORF">IAD15_03575</name>
</gene>